<evidence type="ECO:0000313" key="2">
    <source>
        <dbReference type="EMBL" id="ORY52133.1"/>
    </source>
</evidence>
<dbReference type="EMBL" id="MCOG01000094">
    <property type="protein sequence ID" value="ORY52133.1"/>
    <property type="molecule type" value="Genomic_DNA"/>
</dbReference>
<keyword evidence="1" id="KW-0472">Membrane</keyword>
<dbReference type="AlphaFoldDB" id="A0A1Y2CYM8"/>
<protein>
    <submittedName>
        <fullName evidence="2">Uncharacterized protein</fullName>
    </submittedName>
</protein>
<comment type="caution">
    <text evidence="2">The sequence shown here is derived from an EMBL/GenBank/DDBJ whole genome shotgun (WGS) entry which is preliminary data.</text>
</comment>
<feature type="transmembrane region" description="Helical" evidence="1">
    <location>
        <begin position="148"/>
        <end position="171"/>
    </location>
</feature>
<keyword evidence="1" id="KW-1133">Transmembrane helix</keyword>
<gene>
    <name evidence="2" type="ORF">LY90DRAFT_702746</name>
</gene>
<dbReference type="OrthoDB" id="2140823at2759"/>
<proteinExistence type="predicted"/>
<organism evidence="2 3">
    <name type="scientific">Neocallimastix californiae</name>
    <dbReference type="NCBI Taxonomy" id="1754190"/>
    <lineage>
        <taxon>Eukaryota</taxon>
        <taxon>Fungi</taxon>
        <taxon>Fungi incertae sedis</taxon>
        <taxon>Chytridiomycota</taxon>
        <taxon>Chytridiomycota incertae sedis</taxon>
        <taxon>Neocallimastigomycetes</taxon>
        <taxon>Neocallimastigales</taxon>
        <taxon>Neocallimastigaceae</taxon>
        <taxon>Neocallimastix</taxon>
    </lineage>
</organism>
<evidence type="ECO:0000313" key="3">
    <source>
        <dbReference type="Proteomes" id="UP000193920"/>
    </source>
</evidence>
<sequence>MSSPQKNTLKHTLSCPELTVINLPEPEKSEEKVDEVNKLYNRVNISEKIANGVFFINLIVSAITIFEFKYQDLFFIINIIFSITAENERRKSFIKESFNVNLTKRKTYKYYNNDEQESLRKMGVNCFENLFFTKYIAKKNVNHRKYKSFIIVLLYIILLIQVENLELLVLITQTVFSSEYFFKYIKFLYFKVHVTRIYQKLFDIFVTTHAEDDKVTRIKILDAAMDYECLKFYCKISLSSRIYNKYNNKLNKEWDELYHSSIVYH</sequence>
<keyword evidence="1" id="KW-0812">Transmembrane</keyword>
<accession>A0A1Y2CYM8</accession>
<keyword evidence="3" id="KW-1185">Reference proteome</keyword>
<dbReference type="Proteomes" id="UP000193920">
    <property type="component" value="Unassembled WGS sequence"/>
</dbReference>
<name>A0A1Y2CYM8_9FUNG</name>
<feature type="transmembrane region" description="Helical" evidence="1">
    <location>
        <begin position="49"/>
        <end position="68"/>
    </location>
</feature>
<reference evidence="2 3" key="1">
    <citation type="submission" date="2016-08" db="EMBL/GenBank/DDBJ databases">
        <title>A Parts List for Fungal Cellulosomes Revealed by Comparative Genomics.</title>
        <authorList>
            <consortium name="DOE Joint Genome Institute"/>
            <person name="Haitjema C.H."/>
            <person name="Gilmore S.P."/>
            <person name="Henske J.K."/>
            <person name="Solomon K.V."/>
            <person name="De Groot R."/>
            <person name="Kuo A."/>
            <person name="Mondo S.J."/>
            <person name="Salamov A.A."/>
            <person name="Labutti K."/>
            <person name="Zhao Z."/>
            <person name="Chiniquy J."/>
            <person name="Barry K."/>
            <person name="Brewer H.M."/>
            <person name="Purvine S.O."/>
            <person name="Wright A.T."/>
            <person name="Boxma B."/>
            <person name="Van Alen T."/>
            <person name="Hackstein J.H."/>
            <person name="Baker S.E."/>
            <person name="Grigoriev I.V."/>
            <person name="O'Malley M.A."/>
        </authorList>
    </citation>
    <scope>NUCLEOTIDE SEQUENCE [LARGE SCALE GENOMIC DNA]</scope>
    <source>
        <strain evidence="2 3">G1</strain>
    </source>
</reference>
<evidence type="ECO:0000256" key="1">
    <source>
        <dbReference type="SAM" id="Phobius"/>
    </source>
</evidence>